<organism evidence="2">
    <name type="scientific">Mytilinidion resinicola</name>
    <dbReference type="NCBI Taxonomy" id="574789"/>
    <lineage>
        <taxon>Eukaryota</taxon>
        <taxon>Fungi</taxon>
        <taxon>Dikarya</taxon>
        <taxon>Ascomycota</taxon>
        <taxon>Pezizomycotina</taxon>
        <taxon>Dothideomycetes</taxon>
        <taxon>Pleosporomycetidae</taxon>
        <taxon>Mytilinidiales</taxon>
        <taxon>Mytilinidiaceae</taxon>
        <taxon>Mytilinidion</taxon>
    </lineage>
</organism>
<dbReference type="AlphaFoldDB" id="A0A6A6YI16"/>
<dbReference type="RefSeq" id="XP_033575446.1">
    <property type="nucleotide sequence ID" value="XM_033727606.1"/>
</dbReference>
<keyword evidence="1" id="KW-0812">Transmembrane</keyword>
<evidence type="ECO:0000256" key="1">
    <source>
        <dbReference type="SAM" id="Phobius"/>
    </source>
</evidence>
<dbReference type="EMBL" id="MU003703">
    <property type="protein sequence ID" value="KAF2808482.1"/>
    <property type="molecule type" value="Genomic_DNA"/>
</dbReference>
<dbReference type="OrthoDB" id="10577900at2759"/>
<protein>
    <submittedName>
        <fullName evidence="2 4">Uncharacterized protein</fullName>
    </submittedName>
</protein>
<keyword evidence="1" id="KW-0472">Membrane</keyword>
<accession>A0A6A6YI16</accession>
<keyword evidence="1" id="KW-1133">Transmembrane helix</keyword>
<evidence type="ECO:0000313" key="3">
    <source>
        <dbReference type="Proteomes" id="UP000504636"/>
    </source>
</evidence>
<gene>
    <name evidence="2 4" type="ORF">BDZ99DRAFT_56662</name>
</gene>
<evidence type="ECO:0000313" key="4">
    <source>
        <dbReference type="RefSeq" id="XP_033575446.1"/>
    </source>
</evidence>
<feature type="transmembrane region" description="Helical" evidence="1">
    <location>
        <begin position="20"/>
        <end position="46"/>
    </location>
</feature>
<reference evidence="2 4" key="1">
    <citation type="journal article" date="2020" name="Stud. Mycol.">
        <title>101 Dothideomycetes genomes: a test case for predicting lifestyles and emergence of pathogens.</title>
        <authorList>
            <person name="Haridas S."/>
            <person name="Albert R."/>
            <person name="Binder M."/>
            <person name="Bloem J."/>
            <person name="Labutti K."/>
            <person name="Salamov A."/>
            <person name="Andreopoulos B."/>
            <person name="Baker S."/>
            <person name="Barry K."/>
            <person name="Bills G."/>
            <person name="Bluhm B."/>
            <person name="Cannon C."/>
            <person name="Castanera R."/>
            <person name="Culley D."/>
            <person name="Daum C."/>
            <person name="Ezra D."/>
            <person name="Gonzalez J."/>
            <person name="Henrissat B."/>
            <person name="Kuo A."/>
            <person name="Liang C."/>
            <person name="Lipzen A."/>
            <person name="Lutzoni F."/>
            <person name="Magnuson J."/>
            <person name="Mondo S."/>
            <person name="Nolan M."/>
            <person name="Ohm R."/>
            <person name="Pangilinan J."/>
            <person name="Park H.-J."/>
            <person name="Ramirez L."/>
            <person name="Alfaro M."/>
            <person name="Sun H."/>
            <person name="Tritt A."/>
            <person name="Yoshinaga Y."/>
            <person name="Zwiers L.-H."/>
            <person name="Turgeon B."/>
            <person name="Goodwin S."/>
            <person name="Spatafora J."/>
            <person name="Crous P."/>
            <person name="Grigoriev I."/>
        </authorList>
    </citation>
    <scope>NUCLEOTIDE SEQUENCE</scope>
    <source>
        <strain evidence="2 4">CBS 304.34</strain>
    </source>
</reference>
<sequence>MKPSNRAGTPTMSASHSGSSSLVALLLLIQSLTLISILIVLAMGLVELKKPLVASEDLPTISKNIYSLATALTEQKGILTGFGTSMNPFNIQWTQ</sequence>
<dbReference type="Proteomes" id="UP000504636">
    <property type="component" value="Unplaced"/>
</dbReference>
<evidence type="ECO:0000313" key="2">
    <source>
        <dbReference type="EMBL" id="KAF2808482.1"/>
    </source>
</evidence>
<reference evidence="4" key="2">
    <citation type="submission" date="2020-04" db="EMBL/GenBank/DDBJ databases">
        <authorList>
            <consortium name="NCBI Genome Project"/>
        </authorList>
    </citation>
    <scope>NUCLEOTIDE SEQUENCE</scope>
    <source>
        <strain evidence="4">CBS 304.34</strain>
    </source>
</reference>
<dbReference type="GeneID" id="54468499"/>
<keyword evidence="3" id="KW-1185">Reference proteome</keyword>
<reference evidence="4" key="3">
    <citation type="submission" date="2025-04" db="UniProtKB">
        <authorList>
            <consortium name="RefSeq"/>
        </authorList>
    </citation>
    <scope>IDENTIFICATION</scope>
    <source>
        <strain evidence="4">CBS 304.34</strain>
    </source>
</reference>
<proteinExistence type="predicted"/>
<name>A0A6A6YI16_9PEZI</name>